<dbReference type="AlphaFoldDB" id="U4L774"/>
<proteinExistence type="predicted"/>
<keyword evidence="6" id="KW-1185">Reference proteome</keyword>
<name>U4L774_PYROM</name>
<evidence type="ECO:0000256" key="2">
    <source>
        <dbReference type="PROSITE-ProRule" id="PRU00176"/>
    </source>
</evidence>
<dbReference type="InterPro" id="IPR000504">
    <property type="entry name" value="RRM_dom"/>
</dbReference>
<evidence type="ECO:0000256" key="3">
    <source>
        <dbReference type="SAM" id="MobiDB-lite"/>
    </source>
</evidence>
<reference evidence="5 6" key="1">
    <citation type="journal article" date="2013" name="PLoS Genet.">
        <title>The genome and development-dependent transcriptomes of Pyronema confluens: a window into fungal evolution.</title>
        <authorList>
            <person name="Traeger S."/>
            <person name="Altegoer F."/>
            <person name="Freitag M."/>
            <person name="Gabaldon T."/>
            <person name="Kempken F."/>
            <person name="Kumar A."/>
            <person name="Marcet-Houben M."/>
            <person name="Poggeler S."/>
            <person name="Stajich J.E."/>
            <person name="Nowrousian M."/>
        </authorList>
    </citation>
    <scope>NUCLEOTIDE SEQUENCE [LARGE SCALE GENOMIC DNA]</scope>
    <source>
        <strain evidence="6">CBS 100304</strain>
        <tissue evidence="5">Vegetative mycelium</tissue>
    </source>
</reference>
<feature type="compositionally biased region" description="Polar residues" evidence="3">
    <location>
        <begin position="34"/>
        <end position="54"/>
    </location>
</feature>
<dbReference type="PROSITE" id="PS50102">
    <property type="entry name" value="RRM"/>
    <property type="match status" value="2"/>
</dbReference>
<dbReference type="InterPro" id="IPR012677">
    <property type="entry name" value="Nucleotide-bd_a/b_plait_sf"/>
</dbReference>
<feature type="domain" description="RRM" evidence="4">
    <location>
        <begin position="183"/>
        <end position="263"/>
    </location>
</feature>
<feature type="domain" description="RRM" evidence="4">
    <location>
        <begin position="363"/>
        <end position="441"/>
    </location>
</feature>
<feature type="region of interest" description="Disordered" evidence="3">
    <location>
        <begin position="447"/>
        <end position="470"/>
    </location>
</feature>
<dbReference type="Gene3D" id="3.30.70.330">
    <property type="match status" value="2"/>
</dbReference>
<dbReference type="STRING" id="1076935.U4L774"/>
<dbReference type="InterPro" id="IPR035979">
    <property type="entry name" value="RBD_domain_sf"/>
</dbReference>
<evidence type="ECO:0000256" key="1">
    <source>
        <dbReference type="ARBA" id="ARBA00022884"/>
    </source>
</evidence>
<keyword evidence="1 2" id="KW-0694">RNA-binding</keyword>
<dbReference type="SUPFAM" id="SSF54928">
    <property type="entry name" value="RNA-binding domain, RBD"/>
    <property type="match status" value="2"/>
</dbReference>
<protein>
    <submittedName>
        <fullName evidence="5">Similar to Meiotic activator RIM4 acc. no. P38741</fullName>
    </submittedName>
</protein>
<evidence type="ECO:0000313" key="6">
    <source>
        <dbReference type="Proteomes" id="UP000018144"/>
    </source>
</evidence>
<feature type="region of interest" description="Disordered" evidence="3">
    <location>
        <begin position="1"/>
        <end position="67"/>
    </location>
</feature>
<dbReference type="GO" id="GO:0003723">
    <property type="term" value="F:RNA binding"/>
    <property type="evidence" value="ECO:0007669"/>
    <property type="project" value="UniProtKB-UniRule"/>
</dbReference>
<evidence type="ECO:0000259" key="4">
    <source>
        <dbReference type="PROSITE" id="PS50102"/>
    </source>
</evidence>
<accession>U4L774</accession>
<dbReference type="Proteomes" id="UP000018144">
    <property type="component" value="Unassembled WGS sequence"/>
</dbReference>
<gene>
    <name evidence="5" type="ORF">PCON_12941</name>
</gene>
<dbReference type="OrthoDB" id="410044at2759"/>
<sequence>MSTSGSPTVPITPVRKRSTAPPNVGLEYDASPPSAMSSPGNTVNDGSFPATPSSPGKYPMIKSHTRRRGNTISTVADASLMKHAIFSLSSNTTESRKEGFEILHENEDKRDIYTAELEGRLALASIQDDEKIYVDRLQDMGEGYSPMTAEIKTVSNTDGDSVSGTCDNASDSKDLARNGLPSACVFVANLAASQPDEQLMKSLKTHFSRFGRVHVKIRRDGKGNPYSFCQFETDEAAKTAVREGRNAVVDATDRRIRCEPAKVNRTLVVSKYDGSNFTEAEAQKMLYGFGGTEALEFSAGMNSLPVRGLKEGKRCFVRFIYRQDAVDCYQYFHFHGNWIAEWTSNFSTSNNIPRIRAVEIDALSVFVGKLNPNRISEQELLQRFGKYGSIQECNLFNKAGAGRTAFAFIKYTSEEEATAAITNEDGSNFLGSIIHVQKREIHKKHIRGPFTPHRQPSASTRKEDTAYSGGLDKNMTVPSFSFSLKDVADLAARLSVQIASQHGLNRHQSMASILSDAGIPATSNPLSFSY</sequence>
<evidence type="ECO:0000313" key="5">
    <source>
        <dbReference type="EMBL" id="CCX13348.1"/>
    </source>
</evidence>
<dbReference type="Pfam" id="PF00076">
    <property type="entry name" value="RRM_1"/>
    <property type="match status" value="2"/>
</dbReference>
<dbReference type="SMART" id="SM00360">
    <property type="entry name" value="RRM"/>
    <property type="match status" value="2"/>
</dbReference>
<dbReference type="eggNOG" id="ENOG502QUGB">
    <property type="taxonomic scope" value="Eukaryota"/>
</dbReference>
<dbReference type="PANTHER" id="PTHR10352">
    <property type="entry name" value="EUKARYOTIC TRANSLATION INITIATION FACTOR 3 SUBUNIT G"/>
    <property type="match status" value="1"/>
</dbReference>
<organism evidence="5 6">
    <name type="scientific">Pyronema omphalodes (strain CBS 100304)</name>
    <name type="common">Pyronema confluens</name>
    <dbReference type="NCBI Taxonomy" id="1076935"/>
    <lineage>
        <taxon>Eukaryota</taxon>
        <taxon>Fungi</taxon>
        <taxon>Dikarya</taxon>
        <taxon>Ascomycota</taxon>
        <taxon>Pezizomycotina</taxon>
        <taxon>Pezizomycetes</taxon>
        <taxon>Pezizales</taxon>
        <taxon>Pyronemataceae</taxon>
        <taxon>Pyronema</taxon>
    </lineage>
</organism>
<dbReference type="EMBL" id="HF935827">
    <property type="protein sequence ID" value="CCX13348.1"/>
    <property type="molecule type" value="Genomic_DNA"/>
</dbReference>